<dbReference type="AlphaFoldDB" id="A0A0S4JX74"/>
<dbReference type="GO" id="GO:0019905">
    <property type="term" value="F:syntaxin binding"/>
    <property type="evidence" value="ECO:0007669"/>
    <property type="project" value="TreeGrafter"/>
</dbReference>
<dbReference type="GO" id="GO:0000938">
    <property type="term" value="C:GARP complex"/>
    <property type="evidence" value="ECO:0007669"/>
    <property type="project" value="TreeGrafter"/>
</dbReference>
<dbReference type="EMBL" id="CYKH01002191">
    <property type="protein sequence ID" value="CUG93750.1"/>
    <property type="molecule type" value="Genomic_DNA"/>
</dbReference>
<protein>
    <recommendedName>
        <fullName evidence="2">Vps52 coiled-coil domain-containing protein</fullName>
    </recommendedName>
</protein>
<evidence type="ECO:0000313" key="3">
    <source>
        <dbReference type="EMBL" id="CUG93750.1"/>
    </source>
</evidence>
<accession>A0A0S4JX74</accession>
<dbReference type="Pfam" id="PF04129">
    <property type="entry name" value="Vps52_CC"/>
    <property type="match status" value="1"/>
</dbReference>
<dbReference type="GO" id="GO:0005829">
    <property type="term" value="C:cytosol"/>
    <property type="evidence" value="ECO:0007669"/>
    <property type="project" value="GOC"/>
</dbReference>
<feature type="region of interest" description="Disordered" evidence="1">
    <location>
        <begin position="375"/>
        <end position="396"/>
    </location>
</feature>
<keyword evidence="4" id="KW-1185">Reference proteome</keyword>
<evidence type="ECO:0000313" key="4">
    <source>
        <dbReference type="Proteomes" id="UP000051952"/>
    </source>
</evidence>
<evidence type="ECO:0000256" key="1">
    <source>
        <dbReference type="SAM" id="MobiDB-lite"/>
    </source>
</evidence>
<feature type="domain" description="Vps52 coiled-coil" evidence="2">
    <location>
        <begin position="72"/>
        <end position="241"/>
    </location>
</feature>
<evidence type="ECO:0000259" key="2">
    <source>
        <dbReference type="Pfam" id="PF04129"/>
    </source>
</evidence>
<sequence length="858" mass="95856">MDTLDADFDIETLMRSLDDVDGLMAIAAGMGDEQQLINKHLNSGVDLKVMLASQEKELRAVQELFIEQHCAQAENLCTLYNEVSECESKLLSFEEQIFAFQKTLTDTADDIVKMQEQTVDLVHRVANRKHVSNKINEVYNALNECEEFCEEFANKEVTKDYLLNIRKLENKIAFLANNKGLENSSVDQEIRPKLRLAAQRAGDKLHRYLGKKIHALAEDSTNIQLQQQALESVGQYAYSFLDRYNKPVADDLKETYVRTMSEVYHRQMRHASREFHEVISHSTTCFFFWTMSEVYHRQMRHASKEFHEVITHSTTCEPILSSDIVRALKAGSDSGAGGNFFLPPPQVVTSSHNHRRTSSVSVEAKLRGFADKVRGKSEGRATAAPTSKGPPPTRSTDIKDIVDGVTSVDLSYAATMVNINPVPAIDLNQTTSWLWRLVKMFVAIVNMVTGESAFVSSFFYAHGQDLEAEEYLTRAILQRALDSVHSLVAAELPNLRDRLSCLAASRHIDQMKSFLCQCANPIPLLVLSGLIETCLTEVRRTLHHLAEGDQSLLIQVSGLQLAQLPAYYDASTTSLANALQQNPKIRAYLSPHDVTRQFALTTGCLHLINTMQLPYTRVDGKTVAAYDEQLNQVLRSSLTAWGTIVDHLAKRHQQPVAQYVFRIQNYSYLLLLWKSLCEHLRAGIVCGSGSTSSASTSQTPALLRGPFVAPQAQVESITFLLKNEVVRYVAADSKRFSMSGIVSLMQEAEVACGASPPSTNSPAPTLPAITSLPPALQDQQILATLSTFAKTWKEQLEQIAGSVRASFRLAPELERARSITRDAAGHLRCYKLLKSLQHSRKHNALMIVYDELRLRVDV</sequence>
<dbReference type="GO" id="GO:0042147">
    <property type="term" value="P:retrograde transport, endosome to Golgi"/>
    <property type="evidence" value="ECO:0007669"/>
    <property type="project" value="TreeGrafter"/>
</dbReference>
<organism evidence="3 4">
    <name type="scientific">Bodo saltans</name>
    <name type="common">Flagellated protozoan</name>
    <dbReference type="NCBI Taxonomy" id="75058"/>
    <lineage>
        <taxon>Eukaryota</taxon>
        <taxon>Discoba</taxon>
        <taxon>Euglenozoa</taxon>
        <taxon>Kinetoplastea</taxon>
        <taxon>Metakinetoplastina</taxon>
        <taxon>Eubodonida</taxon>
        <taxon>Bodonidae</taxon>
        <taxon>Bodo</taxon>
    </lineage>
</organism>
<dbReference type="Proteomes" id="UP000051952">
    <property type="component" value="Unassembled WGS sequence"/>
</dbReference>
<dbReference type="InterPro" id="IPR007258">
    <property type="entry name" value="Vps52"/>
</dbReference>
<dbReference type="PANTHER" id="PTHR14190">
    <property type="entry name" value="SUPPRESSOR OF ACTIN MUTATIONS 2/VACUOLAR PROTEIN SORTING 52"/>
    <property type="match status" value="1"/>
</dbReference>
<dbReference type="OrthoDB" id="19482at2759"/>
<dbReference type="GO" id="GO:0006896">
    <property type="term" value="P:Golgi to vacuole transport"/>
    <property type="evidence" value="ECO:0007669"/>
    <property type="project" value="TreeGrafter"/>
</dbReference>
<reference evidence="4" key="1">
    <citation type="submission" date="2015-09" db="EMBL/GenBank/DDBJ databases">
        <authorList>
            <consortium name="Pathogen Informatics"/>
        </authorList>
    </citation>
    <scope>NUCLEOTIDE SEQUENCE [LARGE SCALE GENOMIC DNA]</scope>
    <source>
        <strain evidence="4">Lake Konstanz</strain>
    </source>
</reference>
<name>A0A0S4JX74_BODSA</name>
<dbReference type="OMA" id="IAQLYHE"/>
<gene>
    <name evidence="3" type="ORF">BSAL_44620</name>
</gene>
<dbReference type="InterPro" id="IPR048319">
    <property type="entry name" value="Vps52_CC"/>
</dbReference>
<dbReference type="VEuPathDB" id="TriTrypDB:BSAL_44620"/>
<dbReference type="GO" id="GO:0032456">
    <property type="term" value="P:endocytic recycling"/>
    <property type="evidence" value="ECO:0007669"/>
    <property type="project" value="TreeGrafter"/>
</dbReference>
<dbReference type="PANTHER" id="PTHR14190:SF7">
    <property type="entry name" value="VACUOLAR PROTEIN SORTING-ASSOCIATED PROTEIN 52 HOMOLOG"/>
    <property type="match status" value="1"/>
</dbReference>
<proteinExistence type="predicted"/>